<protein>
    <submittedName>
        <fullName evidence="2">Uncharacterized protein</fullName>
    </submittedName>
</protein>
<dbReference type="Proteomes" id="UP000000768">
    <property type="component" value="Chromosome 6"/>
</dbReference>
<dbReference type="AlphaFoldDB" id="A0A1B6PLK3"/>
<accession>A0A1B6PLK3</accession>
<reference evidence="3" key="3">
    <citation type="journal article" date="2018" name="Plant J.">
        <title>The Sorghum bicolor reference genome: improved assembly, gene annotations, a transcriptome atlas, and signatures of genome organization.</title>
        <authorList>
            <person name="McCormick R.F."/>
            <person name="Truong S.K."/>
            <person name="Sreedasyam A."/>
            <person name="Jenkins J."/>
            <person name="Shu S."/>
            <person name="Sims D."/>
            <person name="Kennedy M."/>
            <person name="Amirebrahimi M."/>
            <person name="Weers B.D."/>
            <person name="McKinley B."/>
            <person name="Mattison A."/>
            <person name="Morishige D.T."/>
            <person name="Grimwood J."/>
            <person name="Schmutz J."/>
            <person name="Mullet J.E."/>
        </authorList>
    </citation>
    <scope>NUCLEOTIDE SEQUENCE [LARGE SCALE GENOMIC DNA]</scope>
    <source>
        <strain evidence="3">cv. BTx623</strain>
    </source>
</reference>
<proteinExistence type="predicted"/>
<dbReference type="EMBL" id="CM000765">
    <property type="protein sequence ID" value="KXG26539.1"/>
    <property type="molecule type" value="Genomic_DNA"/>
</dbReference>
<gene>
    <name evidence="2" type="ORF">SORBI_3006G117700</name>
</gene>
<evidence type="ECO:0000256" key="1">
    <source>
        <dbReference type="SAM" id="MobiDB-lite"/>
    </source>
</evidence>
<organism evidence="2 3">
    <name type="scientific">Sorghum bicolor</name>
    <name type="common">Sorghum</name>
    <name type="synonym">Sorghum vulgare</name>
    <dbReference type="NCBI Taxonomy" id="4558"/>
    <lineage>
        <taxon>Eukaryota</taxon>
        <taxon>Viridiplantae</taxon>
        <taxon>Streptophyta</taxon>
        <taxon>Embryophyta</taxon>
        <taxon>Tracheophyta</taxon>
        <taxon>Spermatophyta</taxon>
        <taxon>Magnoliopsida</taxon>
        <taxon>Liliopsida</taxon>
        <taxon>Poales</taxon>
        <taxon>Poaceae</taxon>
        <taxon>PACMAD clade</taxon>
        <taxon>Panicoideae</taxon>
        <taxon>Andropogonodae</taxon>
        <taxon>Andropogoneae</taxon>
        <taxon>Sorghinae</taxon>
        <taxon>Sorghum</taxon>
    </lineage>
</organism>
<dbReference type="EMBL" id="CM000765">
    <property type="protein sequence ID" value="KXG26540.1"/>
    <property type="molecule type" value="Genomic_DNA"/>
</dbReference>
<feature type="compositionally biased region" description="Low complexity" evidence="1">
    <location>
        <begin position="15"/>
        <end position="24"/>
    </location>
</feature>
<reference evidence="2" key="2">
    <citation type="submission" date="2017-02" db="EMBL/GenBank/DDBJ databases">
        <title>WGS assembly of Sorghum bicolor.</title>
        <authorList>
            <person name="Paterson A."/>
            <person name="Mullet J."/>
            <person name="Bowers J."/>
            <person name="Bruggmann R."/>
            <person name="Dubchak I."/>
            <person name="Grimwood J."/>
            <person name="Gundlach H."/>
            <person name="Haberer G."/>
            <person name="Hellsten U."/>
            <person name="Mitros T."/>
            <person name="Poliakov A."/>
            <person name="Schmutz J."/>
            <person name="Spannagl M."/>
            <person name="Tang H."/>
            <person name="Wang X."/>
            <person name="Wicker T."/>
            <person name="Bharti A."/>
            <person name="Chapman J."/>
            <person name="Feltus F."/>
            <person name="Gowik U."/>
            <person name="Grigoriev I."/>
            <person name="Lyons E."/>
            <person name="Maher C."/>
            <person name="Martis M."/>
            <person name="Narechania A."/>
            <person name="Otillar R."/>
            <person name="Penning B."/>
            <person name="Salamov A."/>
            <person name="Wang Y."/>
            <person name="Zhang L."/>
            <person name="Carpita N."/>
            <person name="Freeling M."/>
            <person name="Gingle A."/>
            <person name="Hash C."/>
            <person name="Keller B."/>
            <person name="Klein P."/>
            <person name="Kresovich S."/>
            <person name="Mccann M."/>
            <person name="Ming R."/>
            <person name="Peterson D."/>
            <person name="Rahman M."/>
            <person name="Ware D."/>
            <person name="Westhoff P."/>
            <person name="Mayer K."/>
            <person name="Messing J."/>
            <person name="Sims D."/>
            <person name="Jenkins J."/>
            <person name="Shu S."/>
            <person name="Rokhsar D."/>
        </authorList>
    </citation>
    <scope>NUCLEOTIDE SEQUENCE</scope>
</reference>
<dbReference type="InParanoid" id="A0A1B6PLK3"/>
<feature type="region of interest" description="Disordered" evidence="1">
    <location>
        <begin position="1"/>
        <end position="47"/>
    </location>
</feature>
<name>A0A1B6PLK3_SORBI</name>
<dbReference type="Gramene" id="KXG26540">
    <property type="protein sequence ID" value="KXG26540"/>
    <property type="gene ID" value="SORBI_3006G117700"/>
</dbReference>
<evidence type="ECO:0000313" key="2">
    <source>
        <dbReference type="EMBL" id="KXG26539.1"/>
    </source>
</evidence>
<dbReference type="Gramene" id="KXG26539">
    <property type="protein sequence ID" value="KXG26539"/>
    <property type="gene ID" value="SORBI_3006G117700"/>
</dbReference>
<reference evidence="2 3" key="1">
    <citation type="journal article" date="2009" name="Nature">
        <title>The Sorghum bicolor genome and the diversification of grasses.</title>
        <authorList>
            <person name="Paterson A.H."/>
            <person name="Bowers J.E."/>
            <person name="Bruggmann R."/>
            <person name="Dubchak I."/>
            <person name="Grimwood J."/>
            <person name="Gundlach H."/>
            <person name="Haberer G."/>
            <person name="Hellsten U."/>
            <person name="Mitros T."/>
            <person name="Poliakov A."/>
            <person name="Schmutz J."/>
            <person name="Spannagl M."/>
            <person name="Tang H."/>
            <person name="Wang X."/>
            <person name="Wicker T."/>
            <person name="Bharti A.K."/>
            <person name="Chapman J."/>
            <person name="Feltus F.A."/>
            <person name="Gowik U."/>
            <person name="Grigoriev I.V."/>
            <person name="Lyons E."/>
            <person name="Maher C.A."/>
            <person name="Martis M."/>
            <person name="Narechania A."/>
            <person name="Otillar R.P."/>
            <person name="Penning B.W."/>
            <person name="Salamov A.A."/>
            <person name="Wang Y."/>
            <person name="Zhang L."/>
            <person name="Carpita N.C."/>
            <person name="Freeling M."/>
            <person name="Gingle A.R."/>
            <person name="Hash C.T."/>
            <person name="Keller B."/>
            <person name="Klein P."/>
            <person name="Kresovich S."/>
            <person name="McCann M.C."/>
            <person name="Ming R."/>
            <person name="Peterson D.G."/>
            <person name="Mehboob-ur-Rahman"/>
            <person name="Ware D."/>
            <person name="Westhoff P."/>
            <person name="Mayer K.F."/>
            <person name="Messing J."/>
            <person name="Rokhsar D.S."/>
        </authorList>
    </citation>
    <scope>NUCLEOTIDE SEQUENCE [LARGE SCALE GENOMIC DNA]</scope>
    <source>
        <strain evidence="3">cv. BTx623</strain>
    </source>
</reference>
<sequence length="97" mass="10008">MSAPFRPAPEFVGCGRRQPQPRLTRGGGGTRTRSRGSPGGKLATPEMSCQATWPGSLRAVFAGGHGGGGRGPAGRNLGTGLRGAARWCRAEAGICFW</sequence>
<evidence type="ECO:0000313" key="3">
    <source>
        <dbReference type="Proteomes" id="UP000000768"/>
    </source>
</evidence>
<keyword evidence="3" id="KW-1185">Reference proteome</keyword>